<dbReference type="PROSITE" id="PS50112">
    <property type="entry name" value="PAS"/>
    <property type="match status" value="1"/>
</dbReference>
<dbReference type="Pfam" id="PF25601">
    <property type="entry name" value="AAA_lid_14"/>
    <property type="match status" value="1"/>
</dbReference>
<dbReference type="InterPro" id="IPR046342">
    <property type="entry name" value="CBS_dom_sf"/>
</dbReference>
<keyword evidence="6" id="KW-0129">CBS domain</keyword>
<dbReference type="Pfam" id="PF00158">
    <property type="entry name" value="Sigma54_activat"/>
    <property type="match status" value="1"/>
</dbReference>
<evidence type="ECO:0000256" key="2">
    <source>
        <dbReference type="ARBA" id="ARBA00022840"/>
    </source>
</evidence>
<dbReference type="SMART" id="SM00091">
    <property type="entry name" value="PAS"/>
    <property type="match status" value="2"/>
</dbReference>
<dbReference type="Gene3D" id="3.30.450.20">
    <property type="entry name" value="PAS domain"/>
    <property type="match status" value="2"/>
</dbReference>
<dbReference type="PANTHER" id="PTHR32071">
    <property type="entry name" value="TRANSCRIPTIONAL REGULATORY PROTEIN"/>
    <property type="match status" value="1"/>
</dbReference>
<dbReference type="AlphaFoldDB" id="A0A0A8X8Z0"/>
<keyword evidence="4" id="KW-0238">DNA-binding</keyword>
<accession>A0A0A8X8Z0</accession>
<evidence type="ECO:0000313" key="11">
    <source>
        <dbReference type="EMBL" id="GAM16378.1"/>
    </source>
</evidence>
<dbReference type="InterPro" id="IPR058031">
    <property type="entry name" value="AAA_lid_NorR"/>
</dbReference>
<dbReference type="SUPFAM" id="SSF54631">
    <property type="entry name" value="CBS-domain pair"/>
    <property type="match status" value="1"/>
</dbReference>
<dbReference type="Gene3D" id="1.10.8.60">
    <property type="match status" value="1"/>
</dbReference>
<dbReference type="SUPFAM" id="SSF52540">
    <property type="entry name" value="P-loop containing nucleoside triphosphate hydrolases"/>
    <property type="match status" value="1"/>
</dbReference>
<dbReference type="InterPro" id="IPR025662">
    <property type="entry name" value="Sigma_54_int_dom_ATP-bd_1"/>
</dbReference>
<evidence type="ECO:0000256" key="4">
    <source>
        <dbReference type="ARBA" id="ARBA00023125"/>
    </source>
</evidence>
<dbReference type="NCBIfam" id="TIGR00229">
    <property type="entry name" value="sensory_box"/>
    <property type="match status" value="1"/>
</dbReference>
<gene>
    <name evidence="11" type="ORF">SAMD00020551_4568</name>
</gene>
<dbReference type="RefSeq" id="WP_041967983.1">
    <property type="nucleotide sequence ID" value="NZ_BASE01000120.1"/>
</dbReference>
<proteinExistence type="predicted"/>
<evidence type="ECO:0000256" key="1">
    <source>
        <dbReference type="ARBA" id="ARBA00022741"/>
    </source>
</evidence>
<dbReference type="SMART" id="SM00382">
    <property type="entry name" value="AAA"/>
    <property type="match status" value="1"/>
</dbReference>
<dbReference type="STRING" id="1321606.SAMD00020551_4568"/>
<evidence type="ECO:0000259" key="9">
    <source>
        <dbReference type="PROSITE" id="PS50112"/>
    </source>
</evidence>
<feature type="domain" description="CBS" evidence="10">
    <location>
        <begin position="8"/>
        <end position="64"/>
    </location>
</feature>
<dbReference type="Pfam" id="PF00571">
    <property type="entry name" value="CBS"/>
    <property type="match status" value="2"/>
</dbReference>
<dbReference type="PROSITE" id="PS00688">
    <property type="entry name" value="SIGMA54_INTERACT_3"/>
    <property type="match status" value="1"/>
</dbReference>
<keyword evidence="3" id="KW-0805">Transcription regulation</keyword>
<dbReference type="Pfam" id="PF13188">
    <property type="entry name" value="PAS_8"/>
    <property type="match status" value="2"/>
</dbReference>
<evidence type="ECO:0000256" key="6">
    <source>
        <dbReference type="PROSITE-ProRule" id="PRU00703"/>
    </source>
</evidence>
<dbReference type="Gene3D" id="1.10.10.60">
    <property type="entry name" value="Homeodomain-like"/>
    <property type="match status" value="1"/>
</dbReference>
<feature type="domain" description="Sigma-54 factor interaction" evidence="8">
    <location>
        <begin position="377"/>
        <end position="607"/>
    </location>
</feature>
<dbReference type="InterPro" id="IPR003593">
    <property type="entry name" value="AAA+_ATPase"/>
</dbReference>
<dbReference type="Gene3D" id="3.40.50.300">
    <property type="entry name" value="P-loop containing nucleotide triphosphate hydrolases"/>
    <property type="match status" value="1"/>
</dbReference>
<evidence type="ECO:0000259" key="10">
    <source>
        <dbReference type="PROSITE" id="PS51371"/>
    </source>
</evidence>
<dbReference type="SMART" id="SM00116">
    <property type="entry name" value="CBS"/>
    <property type="match status" value="2"/>
</dbReference>
<dbReference type="SUPFAM" id="SSF55785">
    <property type="entry name" value="PYP-like sensor domain (PAS domain)"/>
    <property type="match status" value="2"/>
</dbReference>
<dbReference type="FunFam" id="3.40.50.300:FF:000006">
    <property type="entry name" value="DNA-binding transcriptional regulator NtrC"/>
    <property type="match status" value="1"/>
</dbReference>
<dbReference type="InterPro" id="IPR000014">
    <property type="entry name" value="PAS"/>
</dbReference>
<dbReference type="Gene3D" id="3.10.580.10">
    <property type="entry name" value="CBS-domain"/>
    <property type="match status" value="1"/>
</dbReference>
<dbReference type="InterPro" id="IPR009057">
    <property type="entry name" value="Homeodomain-like_sf"/>
</dbReference>
<evidence type="ECO:0000256" key="3">
    <source>
        <dbReference type="ARBA" id="ARBA00023015"/>
    </source>
</evidence>
<feature type="domain" description="CBS" evidence="10">
    <location>
        <begin position="72"/>
        <end position="129"/>
    </location>
</feature>
<dbReference type="PANTHER" id="PTHR32071:SF57">
    <property type="entry name" value="C4-DICARBOXYLATE TRANSPORT TRANSCRIPTIONAL REGULATORY PROTEIN DCTD"/>
    <property type="match status" value="1"/>
</dbReference>
<dbReference type="Pfam" id="PF02954">
    <property type="entry name" value="HTH_8"/>
    <property type="match status" value="1"/>
</dbReference>
<dbReference type="InterPro" id="IPR025943">
    <property type="entry name" value="Sigma_54_int_dom_ATP-bd_2"/>
</dbReference>
<dbReference type="PROSITE" id="PS00675">
    <property type="entry name" value="SIGMA54_INTERACT_1"/>
    <property type="match status" value="1"/>
</dbReference>
<comment type="caution">
    <text evidence="11">The sequence shown here is derived from an EMBL/GenBank/DDBJ whole genome shotgun (WGS) entry which is preliminary data.</text>
</comment>
<evidence type="ECO:0000256" key="5">
    <source>
        <dbReference type="ARBA" id="ARBA00023163"/>
    </source>
</evidence>
<dbReference type="InterPro" id="IPR027417">
    <property type="entry name" value="P-loop_NTPase"/>
</dbReference>
<evidence type="ECO:0000313" key="12">
    <source>
        <dbReference type="Proteomes" id="UP000031014"/>
    </source>
</evidence>
<sequence length="682" mass="76595">MIEFKDIVTPVDCEVTVETTLRDALEIFKKKKWNLLPVTDAEQNLQGVFTRSGLYQMVLDGGPLDAPIQPYIKKQARSIRIDTPYREIEQIVKTSKVGTGVVLDEQNKVIGLLTKTDMVGALLKSANTLKDQLETILQHSNIGVLMTDGGMQVVYANEAFAKISGRSIDSIMSRALDEIFPGLLNEGNTPHHYEKFKSILHISSYETVNHEEGKILLFQDISEFEKMAEELETVKKLKLTIETTLENAYDGILMTDEKNMITMVSPPLLELFNLVKTEVLYKPVDQVLPQLKLGNVFSSEMAEVSDFHEMKGIRYIVHRIPIKKDGKVIGAIGKVMFRQLNEVSELFKRLQKAENKASFYHQQLQKSESARFTWDHILSKDSYMEKLKKSAAKAAKGRSTVLVRGESGTGKELFAHAIHNSSARSDGKFVVVNCAAIPEDLLESEFFGYEEGAFTGAKQRGKIGKFDLANGGTLFLDEIGDMSLSLQAKLLRVLQEREFYRVGGNVRVKVDVRIIAATNRNLEEMVKQGEFREDLYYRLNVISLNIPPLRNRVQDVEYLITGLMRELNSMLGTSITGISSQAMTALLRYGWPGNVRELRNVLERAMTFAEHGKIQAEDLPDYLISQLSRPVTEQISLAEDAELGAIKKALSQTNGNKAKAARLLGISRSGLYEKIKKYQLSV</sequence>
<dbReference type="GO" id="GO:0043565">
    <property type="term" value="F:sequence-specific DNA binding"/>
    <property type="evidence" value="ECO:0007669"/>
    <property type="project" value="InterPro"/>
</dbReference>
<dbReference type="InterPro" id="IPR035965">
    <property type="entry name" value="PAS-like_dom_sf"/>
</dbReference>
<dbReference type="CDD" id="cd00009">
    <property type="entry name" value="AAA"/>
    <property type="match status" value="1"/>
</dbReference>
<evidence type="ECO:0000259" key="8">
    <source>
        <dbReference type="PROSITE" id="PS50045"/>
    </source>
</evidence>
<keyword evidence="5" id="KW-0804">Transcription</keyword>
<dbReference type="EMBL" id="BASE01000120">
    <property type="protein sequence ID" value="GAM16378.1"/>
    <property type="molecule type" value="Genomic_DNA"/>
</dbReference>
<reference evidence="11 12" key="1">
    <citation type="submission" date="2013-06" db="EMBL/GenBank/DDBJ databases">
        <title>Whole genome shotgun sequence of Bacillus selenatarsenatis SF-1.</title>
        <authorList>
            <person name="Kuroda M."/>
            <person name="Sei K."/>
            <person name="Yamashita M."/>
            <person name="Ike M."/>
        </authorList>
    </citation>
    <scope>NUCLEOTIDE SEQUENCE [LARGE SCALE GENOMIC DNA]</scope>
    <source>
        <strain evidence="11 12">SF-1</strain>
    </source>
</reference>
<dbReference type="GO" id="GO:0006355">
    <property type="term" value="P:regulation of DNA-templated transcription"/>
    <property type="evidence" value="ECO:0007669"/>
    <property type="project" value="InterPro"/>
</dbReference>
<dbReference type="InterPro" id="IPR025944">
    <property type="entry name" value="Sigma_54_int_dom_CS"/>
</dbReference>
<dbReference type="PROSITE" id="PS00676">
    <property type="entry name" value="SIGMA54_INTERACT_2"/>
    <property type="match status" value="1"/>
</dbReference>
<dbReference type="OrthoDB" id="9771372at2"/>
<dbReference type="GO" id="GO:0005524">
    <property type="term" value="F:ATP binding"/>
    <property type="evidence" value="ECO:0007669"/>
    <property type="project" value="UniProtKB-KW"/>
</dbReference>
<keyword evidence="12" id="KW-1185">Reference proteome</keyword>
<keyword evidence="2" id="KW-0067">ATP-binding</keyword>
<keyword evidence="7" id="KW-0175">Coiled coil</keyword>
<dbReference type="PROSITE" id="PS51371">
    <property type="entry name" value="CBS"/>
    <property type="match status" value="2"/>
</dbReference>
<dbReference type="PROSITE" id="PS50045">
    <property type="entry name" value="SIGMA54_INTERACT_4"/>
    <property type="match status" value="1"/>
</dbReference>
<feature type="domain" description="PAS" evidence="9">
    <location>
        <begin position="129"/>
        <end position="176"/>
    </location>
</feature>
<dbReference type="CDD" id="cd02205">
    <property type="entry name" value="CBS_pair_SF"/>
    <property type="match status" value="1"/>
</dbReference>
<protein>
    <submittedName>
        <fullName evidence="11">Sigma-54 dependent response regulator</fullName>
    </submittedName>
</protein>
<name>A0A0A8X8Z0_MESS1</name>
<dbReference type="InterPro" id="IPR002197">
    <property type="entry name" value="HTH_Fis"/>
</dbReference>
<evidence type="ECO:0000256" key="7">
    <source>
        <dbReference type="SAM" id="Coils"/>
    </source>
</evidence>
<dbReference type="InterPro" id="IPR002078">
    <property type="entry name" value="Sigma_54_int"/>
</dbReference>
<dbReference type="SUPFAM" id="SSF46689">
    <property type="entry name" value="Homeodomain-like"/>
    <property type="match status" value="1"/>
</dbReference>
<feature type="coiled-coil region" evidence="7">
    <location>
        <begin position="336"/>
        <end position="370"/>
    </location>
</feature>
<dbReference type="Proteomes" id="UP000031014">
    <property type="component" value="Unassembled WGS sequence"/>
</dbReference>
<organism evidence="11 12">
    <name type="scientific">Mesobacillus selenatarsenatis (strain DSM 18680 / JCM 14380 / FERM P-15431 / SF-1)</name>
    <dbReference type="NCBI Taxonomy" id="1321606"/>
    <lineage>
        <taxon>Bacteria</taxon>
        <taxon>Bacillati</taxon>
        <taxon>Bacillota</taxon>
        <taxon>Bacilli</taxon>
        <taxon>Bacillales</taxon>
        <taxon>Bacillaceae</taxon>
        <taxon>Mesobacillus</taxon>
    </lineage>
</organism>
<dbReference type="PRINTS" id="PR01590">
    <property type="entry name" value="HTHFIS"/>
</dbReference>
<keyword evidence="1" id="KW-0547">Nucleotide-binding</keyword>
<dbReference type="InterPro" id="IPR000644">
    <property type="entry name" value="CBS_dom"/>
</dbReference>